<keyword evidence="1" id="KW-0472">Membrane</keyword>
<organism evidence="3 4">
    <name type="scientific">Halospeciosus flavus</name>
    <dbReference type="NCBI Taxonomy" id="3032283"/>
    <lineage>
        <taxon>Archaea</taxon>
        <taxon>Methanobacteriati</taxon>
        <taxon>Methanobacteriota</taxon>
        <taxon>Stenosarchaea group</taxon>
        <taxon>Halobacteria</taxon>
        <taxon>Halobacteriales</taxon>
        <taxon>Halobacteriaceae</taxon>
        <taxon>Halospeciosus</taxon>
    </lineage>
</organism>
<evidence type="ECO:0000313" key="3">
    <source>
        <dbReference type="EMBL" id="MFC7200666.1"/>
    </source>
</evidence>
<feature type="domain" description="DUF1648" evidence="2">
    <location>
        <begin position="14"/>
        <end position="58"/>
    </location>
</feature>
<proteinExistence type="predicted"/>
<dbReference type="AlphaFoldDB" id="A0ABD5Z664"/>
<comment type="caution">
    <text evidence="3">The sequence shown here is derived from an EMBL/GenBank/DDBJ whole genome shotgun (WGS) entry which is preliminary data.</text>
</comment>
<feature type="transmembrane region" description="Helical" evidence="1">
    <location>
        <begin position="109"/>
        <end position="129"/>
    </location>
</feature>
<reference evidence="3 4" key="1">
    <citation type="journal article" date="2019" name="Int. J. Syst. Evol. Microbiol.">
        <title>The Global Catalogue of Microorganisms (GCM) 10K type strain sequencing project: providing services to taxonomists for standard genome sequencing and annotation.</title>
        <authorList>
            <consortium name="The Broad Institute Genomics Platform"/>
            <consortium name="The Broad Institute Genome Sequencing Center for Infectious Disease"/>
            <person name="Wu L."/>
            <person name="Ma J."/>
        </authorList>
    </citation>
    <scope>NUCLEOTIDE SEQUENCE [LARGE SCALE GENOMIC DNA]</scope>
    <source>
        <strain evidence="3 4">XZGYJ-43</strain>
    </source>
</reference>
<evidence type="ECO:0000259" key="2">
    <source>
        <dbReference type="Pfam" id="PF07853"/>
    </source>
</evidence>
<dbReference type="Pfam" id="PF07853">
    <property type="entry name" value="DUF1648"/>
    <property type="match status" value="1"/>
</dbReference>
<dbReference type="RefSeq" id="WP_279527441.1">
    <property type="nucleotide sequence ID" value="NZ_CP122312.1"/>
</dbReference>
<dbReference type="InterPro" id="IPR012867">
    <property type="entry name" value="DUF1648"/>
</dbReference>
<gene>
    <name evidence="3" type="ORF">ACFQJ9_14790</name>
</gene>
<dbReference type="Proteomes" id="UP001596447">
    <property type="component" value="Unassembled WGS sequence"/>
</dbReference>
<keyword evidence="1" id="KW-1133">Transmembrane helix</keyword>
<name>A0ABD5Z664_9EURY</name>
<keyword evidence="4" id="KW-1185">Reference proteome</keyword>
<protein>
    <submittedName>
        <fullName evidence="3">DUF1648 domain-containing protein</fullName>
    </submittedName>
</protein>
<dbReference type="EMBL" id="JBHTAR010000011">
    <property type="protein sequence ID" value="MFC7200666.1"/>
    <property type="molecule type" value="Genomic_DNA"/>
</dbReference>
<evidence type="ECO:0000256" key="1">
    <source>
        <dbReference type="SAM" id="Phobius"/>
    </source>
</evidence>
<feature type="transmembrane region" description="Helical" evidence="1">
    <location>
        <begin position="46"/>
        <end position="70"/>
    </location>
</feature>
<feature type="transmembrane region" description="Helical" evidence="1">
    <location>
        <begin position="7"/>
        <end position="26"/>
    </location>
</feature>
<sequence length="132" mass="14211">MQTSRRVDLIAIGLMALPVVAGLVLWPELPARLAIHWSGGTPDTYVSKPVGLLGIFAFGVATVLFVRYAPASMTNTPGGKDVSVLFLGVVFAWVQTTILVWNLGHRFDVGLSVVPILLLAGLLVVYSLLRNR</sequence>
<evidence type="ECO:0000313" key="4">
    <source>
        <dbReference type="Proteomes" id="UP001596447"/>
    </source>
</evidence>
<keyword evidence="1" id="KW-0812">Transmembrane</keyword>
<feature type="transmembrane region" description="Helical" evidence="1">
    <location>
        <begin position="82"/>
        <end position="103"/>
    </location>
</feature>
<accession>A0ABD5Z664</accession>